<accession>A0AAE1D8Y7</accession>
<dbReference type="AlphaFoldDB" id="A0AAE1D8Y7"/>
<proteinExistence type="predicted"/>
<keyword evidence="2" id="KW-1185">Reference proteome</keyword>
<gene>
    <name evidence="1" type="ORF">RRG08_048036</name>
</gene>
<sequence>MKTWYQKPKQTRFGCAVIIITPHPFPGEPVLYQKRGMSRAVCMPSLVKRAALIAISTRTSAA</sequence>
<protein>
    <submittedName>
        <fullName evidence="1">Uncharacterized protein</fullName>
    </submittedName>
</protein>
<evidence type="ECO:0000313" key="2">
    <source>
        <dbReference type="Proteomes" id="UP001283361"/>
    </source>
</evidence>
<organism evidence="1 2">
    <name type="scientific">Elysia crispata</name>
    <name type="common">lettuce slug</name>
    <dbReference type="NCBI Taxonomy" id="231223"/>
    <lineage>
        <taxon>Eukaryota</taxon>
        <taxon>Metazoa</taxon>
        <taxon>Spiralia</taxon>
        <taxon>Lophotrochozoa</taxon>
        <taxon>Mollusca</taxon>
        <taxon>Gastropoda</taxon>
        <taxon>Heterobranchia</taxon>
        <taxon>Euthyneura</taxon>
        <taxon>Panpulmonata</taxon>
        <taxon>Sacoglossa</taxon>
        <taxon>Placobranchoidea</taxon>
        <taxon>Plakobranchidae</taxon>
        <taxon>Elysia</taxon>
    </lineage>
</organism>
<evidence type="ECO:0000313" key="1">
    <source>
        <dbReference type="EMBL" id="KAK3761642.1"/>
    </source>
</evidence>
<dbReference type="EMBL" id="JAWDGP010004860">
    <property type="protein sequence ID" value="KAK3761642.1"/>
    <property type="molecule type" value="Genomic_DNA"/>
</dbReference>
<comment type="caution">
    <text evidence="1">The sequence shown here is derived from an EMBL/GenBank/DDBJ whole genome shotgun (WGS) entry which is preliminary data.</text>
</comment>
<reference evidence="1" key="1">
    <citation type="journal article" date="2023" name="G3 (Bethesda)">
        <title>A reference genome for the long-term kleptoplast-retaining sea slug Elysia crispata morphotype clarki.</title>
        <authorList>
            <person name="Eastman K.E."/>
            <person name="Pendleton A.L."/>
            <person name="Shaikh M.A."/>
            <person name="Suttiyut T."/>
            <person name="Ogas R."/>
            <person name="Tomko P."/>
            <person name="Gavelis G."/>
            <person name="Widhalm J.R."/>
            <person name="Wisecaver J.H."/>
        </authorList>
    </citation>
    <scope>NUCLEOTIDE SEQUENCE</scope>
    <source>
        <strain evidence="1">ECLA1</strain>
    </source>
</reference>
<dbReference type="Proteomes" id="UP001283361">
    <property type="component" value="Unassembled WGS sequence"/>
</dbReference>
<name>A0AAE1D8Y7_9GAST</name>